<evidence type="ECO:0000313" key="2">
    <source>
        <dbReference type="Proteomes" id="UP000284824"/>
    </source>
</evidence>
<dbReference type="Proteomes" id="UP000284824">
    <property type="component" value="Unassembled WGS sequence"/>
</dbReference>
<protein>
    <submittedName>
        <fullName evidence="1">Uncharacterized protein</fullName>
    </submittedName>
</protein>
<dbReference type="AlphaFoldDB" id="A0A438M6K9"/>
<reference evidence="1 2" key="1">
    <citation type="submission" date="2019-01" db="EMBL/GenBank/DDBJ databases">
        <title>Sequencing the genomes of 1000 actinobacteria strains.</title>
        <authorList>
            <person name="Klenk H.-P."/>
        </authorList>
    </citation>
    <scope>NUCLEOTIDE SEQUENCE [LARGE SCALE GENOMIC DNA]</scope>
    <source>
        <strain evidence="1 2">DSM 43925</strain>
    </source>
</reference>
<name>A0A438M6K9_9ACTN</name>
<comment type="caution">
    <text evidence="1">The sequence shown here is derived from an EMBL/GenBank/DDBJ whole genome shotgun (WGS) entry which is preliminary data.</text>
</comment>
<keyword evidence="2" id="KW-1185">Reference proteome</keyword>
<dbReference type="EMBL" id="SAUN01000001">
    <property type="protein sequence ID" value="RVX41327.1"/>
    <property type="molecule type" value="Genomic_DNA"/>
</dbReference>
<proteinExistence type="predicted"/>
<sequence length="32" mass="3784">MTTAGRDLYDDSRFFDDYRLLRDRGDGINDTI</sequence>
<organism evidence="1 2">
    <name type="scientific">Nonomuraea polychroma</name>
    <dbReference type="NCBI Taxonomy" id="46176"/>
    <lineage>
        <taxon>Bacteria</taxon>
        <taxon>Bacillati</taxon>
        <taxon>Actinomycetota</taxon>
        <taxon>Actinomycetes</taxon>
        <taxon>Streptosporangiales</taxon>
        <taxon>Streptosporangiaceae</taxon>
        <taxon>Nonomuraea</taxon>
    </lineage>
</organism>
<evidence type="ECO:0000313" key="1">
    <source>
        <dbReference type="EMBL" id="RVX41327.1"/>
    </source>
</evidence>
<gene>
    <name evidence="1" type="ORF">EDD27_3841</name>
</gene>
<accession>A0A438M6K9</accession>